<dbReference type="Proteomes" id="UP000799118">
    <property type="component" value="Unassembled WGS sequence"/>
</dbReference>
<dbReference type="OrthoDB" id="296386at2759"/>
<feature type="compositionally biased region" description="Basic and acidic residues" evidence="5">
    <location>
        <begin position="719"/>
        <end position="730"/>
    </location>
</feature>
<feature type="domain" description="Anoctamin transmembrane" evidence="7">
    <location>
        <begin position="164"/>
        <end position="682"/>
    </location>
</feature>
<comment type="subcellular location">
    <subcellularLocation>
        <location evidence="1">Membrane</location>
        <topology evidence="1">Multi-pass membrane protein</topology>
    </subcellularLocation>
</comment>
<dbReference type="EMBL" id="ML769449">
    <property type="protein sequence ID" value="KAE9401132.1"/>
    <property type="molecule type" value="Genomic_DNA"/>
</dbReference>
<feature type="transmembrane region" description="Helical" evidence="6">
    <location>
        <begin position="530"/>
        <end position="553"/>
    </location>
</feature>
<keyword evidence="3 6" id="KW-1133">Transmembrane helix</keyword>
<protein>
    <recommendedName>
        <fullName evidence="11">DUF590-domain-containing protein</fullName>
    </recommendedName>
</protein>
<evidence type="ECO:0000259" key="8">
    <source>
        <dbReference type="Pfam" id="PF20877"/>
    </source>
</evidence>
<keyword evidence="10" id="KW-1185">Reference proteome</keyword>
<keyword evidence="4 6" id="KW-0472">Membrane</keyword>
<keyword evidence="2 6" id="KW-0812">Transmembrane</keyword>
<evidence type="ECO:0000256" key="2">
    <source>
        <dbReference type="ARBA" id="ARBA00022692"/>
    </source>
</evidence>
<dbReference type="AlphaFoldDB" id="A0A6A4HQ34"/>
<sequence>MLDTIKADDPKVDVIILVQVPKEDFVDEIEQKYRALLKALEDGGLKAAGRAGESEGQILVFVSCPDTALKVLVHKERETDFLAGLPVIPVSDQNVLSPSERIRLVHAYITSAPSDGGLGIHPEVPSWDFIQSIFCLHDREFNELWIRAWTHNWISTASVPREQIRDHFGDAMSLYFIFIQSYTRALAVPAAIGIVFWFIEASYSPIYSLLISVWAIGFVEWWRLEERRIALKYGVRGATKVEKARVQNAHLDGSAWMREVRILASVPVIIGFALLLAVLMTVIFFLEEFCEHFYTGPGKQYVSFTPTILYAIFIPHLISFFQSCAESFTAWENHFLHSTHDRSVTLKTFIFTALVAYLSLTLTALVYVPFGDAMVKAALGWLGQSAYSTILFDGRSELRLDRARLEEQMFAYCATNQLMDSAQEIGWPYLMKLWEDLLELGPWKKHPPSKHMILDELSDSPPSSPISESPTQETYTPQSPFERTFSHLRSFSTSSLGFTHNSPQPLLARALHESTLPSTPSNLSTDYSEMVIQFGYIVLWSTIFPLAPLLALLNNVLEMRKDAFRITQHEQRAIPNRVESIGPWLDVLGFLGWGSAVVNVILVGLFCPRLGDDSGSGTCGYMFDLTGDTATPIEMISRALSDAVWDDADAAAWRELGLTILLLVLGASQAWVIVRGVLRHVMVKLMWEGSKEVEKWRREERKVKQGFLGGVSMGLSSDPDDHDHDHEGQQRGHTRMTLDAEFWAYDEGLEEISRMTKED</sequence>
<feature type="domain" description="Anoctamin alpha-beta plait" evidence="8">
    <location>
        <begin position="11"/>
        <end position="130"/>
    </location>
</feature>
<feature type="transmembrane region" description="Helical" evidence="6">
    <location>
        <begin position="656"/>
        <end position="678"/>
    </location>
</feature>
<dbReference type="Pfam" id="PF20877">
    <property type="entry name" value="Anoctamin_N"/>
    <property type="match status" value="1"/>
</dbReference>
<dbReference type="PANTHER" id="PTHR12308">
    <property type="entry name" value="ANOCTAMIN"/>
    <property type="match status" value="1"/>
</dbReference>
<organism evidence="9 10">
    <name type="scientific">Gymnopus androsaceus JB14</name>
    <dbReference type="NCBI Taxonomy" id="1447944"/>
    <lineage>
        <taxon>Eukaryota</taxon>
        <taxon>Fungi</taxon>
        <taxon>Dikarya</taxon>
        <taxon>Basidiomycota</taxon>
        <taxon>Agaricomycotina</taxon>
        <taxon>Agaricomycetes</taxon>
        <taxon>Agaricomycetidae</taxon>
        <taxon>Agaricales</taxon>
        <taxon>Marasmiineae</taxon>
        <taxon>Omphalotaceae</taxon>
        <taxon>Gymnopus</taxon>
    </lineage>
</organism>
<dbReference type="Pfam" id="PF04547">
    <property type="entry name" value="Anoctamin"/>
    <property type="match status" value="1"/>
</dbReference>
<evidence type="ECO:0008006" key="11">
    <source>
        <dbReference type="Google" id="ProtNLM"/>
    </source>
</evidence>
<proteinExistence type="predicted"/>
<dbReference type="PANTHER" id="PTHR12308:SF73">
    <property type="entry name" value="ANOCTAMIN"/>
    <property type="match status" value="1"/>
</dbReference>
<dbReference type="GO" id="GO:0032541">
    <property type="term" value="C:cortical endoplasmic reticulum"/>
    <property type="evidence" value="ECO:0007669"/>
    <property type="project" value="TreeGrafter"/>
</dbReference>
<evidence type="ECO:0000313" key="10">
    <source>
        <dbReference type="Proteomes" id="UP000799118"/>
    </source>
</evidence>
<reference evidence="9" key="1">
    <citation type="journal article" date="2019" name="Environ. Microbiol.">
        <title>Fungal ecological strategies reflected in gene transcription - a case study of two litter decomposers.</title>
        <authorList>
            <person name="Barbi F."/>
            <person name="Kohler A."/>
            <person name="Barry K."/>
            <person name="Baskaran P."/>
            <person name="Daum C."/>
            <person name="Fauchery L."/>
            <person name="Ihrmark K."/>
            <person name="Kuo A."/>
            <person name="LaButti K."/>
            <person name="Lipzen A."/>
            <person name="Morin E."/>
            <person name="Grigoriev I.V."/>
            <person name="Henrissat B."/>
            <person name="Lindahl B."/>
            <person name="Martin F."/>
        </authorList>
    </citation>
    <scope>NUCLEOTIDE SEQUENCE</scope>
    <source>
        <strain evidence="9">JB14</strain>
    </source>
</reference>
<evidence type="ECO:0000313" key="9">
    <source>
        <dbReference type="EMBL" id="KAE9401132.1"/>
    </source>
</evidence>
<evidence type="ECO:0000256" key="6">
    <source>
        <dbReference type="SAM" id="Phobius"/>
    </source>
</evidence>
<dbReference type="InterPro" id="IPR049456">
    <property type="entry name" value="Anoctamin_N_fung"/>
</dbReference>
<feature type="transmembrane region" description="Helical" evidence="6">
    <location>
        <begin position="174"/>
        <end position="199"/>
    </location>
</feature>
<evidence type="ECO:0000256" key="1">
    <source>
        <dbReference type="ARBA" id="ARBA00004141"/>
    </source>
</evidence>
<feature type="transmembrane region" description="Helical" evidence="6">
    <location>
        <begin position="205"/>
        <end position="222"/>
    </location>
</feature>
<feature type="compositionally biased region" description="Low complexity" evidence="5">
    <location>
        <begin position="459"/>
        <end position="470"/>
    </location>
</feature>
<feature type="transmembrane region" description="Helical" evidence="6">
    <location>
        <begin position="262"/>
        <end position="286"/>
    </location>
</feature>
<feature type="transmembrane region" description="Helical" evidence="6">
    <location>
        <begin position="306"/>
        <end position="328"/>
    </location>
</feature>
<evidence type="ECO:0000256" key="5">
    <source>
        <dbReference type="SAM" id="MobiDB-lite"/>
    </source>
</evidence>
<name>A0A6A4HQ34_9AGAR</name>
<evidence type="ECO:0000256" key="3">
    <source>
        <dbReference type="ARBA" id="ARBA00022989"/>
    </source>
</evidence>
<dbReference type="GO" id="GO:0016020">
    <property type="term" value="C:membrane"/>
    <property type="evidence" value="ECO:0007669"/>
    <property type="project" value="UniProtKB-SubCell"/>
</dbReference>
<gene>
    <name evidence="9" type="ORF">BT96DRAFT_818323</name>
</gene>
<evidence type="ECO:0000256" key="4">
    <source>
        <dbReference type="ARBA" id="ARBA00023136"/>
    </source>
</evidence>
<feature type="region of interest" description="Disordered" evidence="5">
    <location>
        <begin position="455"/>
        <end position="479"/>
    </location>
</feature>
<evidence type="ECO:0000259" key="7">
    <source>
        <dbReference type="Pfam" id="PF04547"/>
    </source>
</evidence>
<dbReference type="InterPro" id="IPR049452">
    <property type="entry name" value="Anoctamin_TM"/>
</dbReference>
<dbReference type="GO" id="GO:0005254">
    <property type="term" value="F:chloride channel activity"/>
    <property type="evidence" value="ECO:0007669"/>
    <property type="project" value="TreeGrafter"/>
</dbReference>
<feature type="transmembrane region" description="Helical" evidence="6">
    <location>
        <begin position="584"/>
        <end position="606"/>
    </location>
</feature>
<dbReference type="InterPro" id="IPR007632">
    <property type="entry name" value="Anoctamin"/>
</dbReference>
<feature type="transmembrane region" description="Helical" evidence="6">
    <location>
        <begin position="349"/>
        <end position="370"/>
    </location>
</feature>
<feature type="region of interest" description="Disordered" evidence="5">
    <location>
        <begin position="714"/>
        <end position="733"/>
    </location>
</feature>
<accession>A0A6A4HQ34</accession>